<dbReference type="InterPro" id="IPR002508">
    <property type="entry name" value="MurNAc-LAA_cat"/>
</dbReference>
<evidence type="ECO:0000313" key="4">
    <source>
        <dbReference type="Proteomes" id="UP001519287"/>
    </source>
</evidence>
<comment type="caution">
    <text evidence="3">The sequence shown here is derived from an EMBL/GenBank/DDBJ whole genome shotgun (WGS) entry which is preliminary data.</text>
</comment>
<dbReference type="Pfam" id="PF00395">
    <property type="entry name" value="SLH"/>
    <property type="match status" value="3"/>
</dbReference>
<organism evidence="3 4">
    <name type="scientific">Paenibacillus eucommiae</name>
    <dbReference type="NCBI Taxonomy" id="1355755"/>
    <lineage>
        <taxon>Bacteria</taxon>
        <taxon>Bacillati</taxon>
        <taxon>Bacillota</taxon>
        <taxon>Bacilli</taxon>
        <taxon>Bacillales</taxon>
        <taxon>Paenibacillaceae</taxon>
        <taxon>Paenibacillus</taxon>
    </lineage>
</organism>
<dbReference type="EC" id="3.5.1.28" evidence="3"/>
<evidence type="ECO:0000259" key="2">
    <source>
        <dbReference type="PROSITE" id="PS51272"/>
    </source>
</evidence>
<sequence>MIKHSKTLILVLAFLLLFPYQAFAYKIVIDPGHGGKDPGAIGVNGLQEKVVNLDIALKLRELLQQKGYEVVMTRENDRYLTLAERVVLSDAANADLFVSVHANSFKSYNRGTMVLYYDNDYPQADYPASDRMKELSAYSKKLAQQVQSSFVNTVGTIDLGLTKSAVYVTRMGSVPSILIETAFLSNKEDAAMLADDAVRKKMAVGIAEGIAAFQPPVFVDTVGHWARDSILKVKDKGLVEGVNNRYEPDRSLTRAEFLTLMDRMFNFTTLSHACSSKTVTEDTYGCKSSPTSGLNTGFTDLPTTHWAYPTFAKALELTLIEGYEDGTIHPDAPITRAEVAVLFQRLLQAESAVANVNVPAGETQASMQNQASPSFFKDVPADLWSAKAIYELAGKGIINGMTAAEFMPHRSISRAEMAAMMDRYISKP</sequence>
<feature type="domain" description="SLH" evidence="2">
    <location>
        <begin position="294"/>
        <end position="357"/>
    </location>
</feature>
<dbReference type="PROSITE" id="PS51272">
    <property type="entry name" value="SLH"/>
    <property type="match status" value="3"/>
</dbReference>
<evidence type="ECO:0000256" key="1">
    <source>
        <dbReference type="ARBA" id="ARBA00022801"/>
    </source>
</evidence>
<feature type="domain" description="SLH" evidence="2">
    <location>
        <begin position="372"/>
        <end position="428"/>
    </location>
</feature>
<accession>A0ABS4JB11</accession>
<dbReference type="Pfam" id="PF01520">
    <property type="entry name" value="Amidase_3"/>
    <property type="match status" value="1"/>
</dbReference>
<dbReference type="Proteomes" id="UP001519287">
    <property type="component" value="Unassembled WGS sequence"/>
</dbReference>
<dbReference type="PANTHER" id="PTHR30404">
    <property type="entry name" value="N-ACETYLMURAMOYL-L-ALANINE AMIDASE"/>
    <property type="match status" value="1"/>
</dbReference>
<dbReference type="Gene3D" id="3.40.630.40">
    <property type="entry name" value="Zn-dependent exopeptidases"/>
    <property type="match status" value="1"/>
</dbReference>
<feature type="domain" description="SLH" evidence="2">
    <location>
        <begin position="213"/>
        <end position="275"/>
    </location>
</feature>
<dbReference type="SUPFAM" id="SSF53187">
    <property type="entry name" value="Zn-dependent exopeptidases"/>
    <property type="match status" value="1"/>
</dbReference>
<dbReference type="InterPro" id="IPR001119">
    <property type="entry name" value="SLH_dom"/>
</dbReference>
<proteinExistence type="predicted"/>
<dbReference type="EMBL" id="JAGGLB010000041">
    <property type="protein sequence ID" value="MBP1995924.1"/>
    <property type="molecule type" value="Genomic_DNA"/>
</dbReference>
<name>A0ABS4JB11_9BACL</name>
<gene>
    <name evidence="3" type="ORF">J2Z66_007566</name>
</gene>
<protein>
    <submittedName>
        <fullName evidence="3">N-acetylmuramoyl-L-alanine amidase</fullName>
        <ecNumber evidence="3">3.5.1.28</ecNumber>
    </submittedName>
</protein>
<dbReference type="SMART" id="SM00646">
    <property type="entry name" value="Ami_3"/>
    <property type="match status" value="1"/>
</dbReference>
<dbReference type="PANTHER" id="PTHR30404:SF0">
    <property type="entry name" value="N-ACETYLMURAMOYL-L-ALANINE AMIDASE AMIC"/>
    <property type="match status" value="1"/>
</dbReference>
<reference evidence="3 4" key="1">
    <citation type="submission" date="2021-03" db="EMBL/GenBank/DDBJ databases">
        <title>Genomic Encyclopedia of Type Strains, Phase IV (KMG-IV): sequencing the most valuable type-strain genomes for metagenomic binning, comparative biology and taxonomic classification.</title>
        <authorList>
            <person name="Goeker M."/>
        </authorList>
    </citation>
    <scope>NUCLEOTIDE SEQUENCE [LARGE SCALE GENOMIC DNA]</scope>
    <source>
        <strain evidence="3 4">DSM 26048</strain>
    </source>
</reference>
<dbReference type="RefSeq" id="WP_209977897.1">
    <property type="nucleotide sequence ID" value="NZ_JAGGLB010000041.1"/>
</dbReference>
<keyword evidence="1 3" id="KW-0378">Hydrolase</keyword>
<evidence type="ECO:0000313" key="3">
    <source>
        <dbReference type="EMBL" id="MBP1995924.1"/>
    </source>
</evidence>
<keyword evidence="4" id="KW-1185">Reference proteome</keyword>
<dbReference type="InterPro" id="IPR050695">
    <property type="entry name" value="N-acetylmuramoyl_amidase_3"/>
</dbReference>
<dbReference type="GO" id="GO:0008745">
    <property type="term" value="F:N-acetylmuramoyl-L-alanine amidase activity"/>
    <property type="evidence" value="ECO:0007669"/>
    <property type="project" value="UniProtKB-EC"/>
</dbReference>
<dbReference type="CDD" id="cd02696">
    <property type="entry name" value="MurNAc-LAA"/>
    <property type="match status" value="1"/>
</dbReference>